<name>A0A382C0L0_9ZZZZ</name>
<protein>
    <submittedName>
        <fullName evidence="1">Uncharacterized protein</fullName>
    </submittedName>
</protein>
<evidence type="ECO:0000313" key="1">
    <source>
        <dbReference type="EMBL" id="SVB18853.1"/>
    </source>
</evidence>
<dbReference type="EMBL" id="UINC01031969">
    <property type="protein sequence ID" value="SVB18853.1"/>
    <property type="molecule type" value="Genomic_DNA"/>
</dbReference>
<reference evidence="1" key="1">
    <citation type="submission" date="2018-05" db="EMBL/GenBank/DDBJ databases">
        <authorList>
            <person name="Lanie J.A."/>
            <person name="Ng W.-L."/>
            <person name="Kazmierczak K.M."/>
            <person name="Andrzejewski T.M."/>
            <person name="Davidsen T.M."/>
            <person name="Wayne K.J."/>
            <person name="Tettelin H."/>
            <person name="Glass J.I."/>
            <person name="Rusch D."/>
            <person name="Podicherti R."/>
            <person name="Tsui H.-C.T."/>
            <person name="Winkler M.E."/>
        </authorList>
    </citation>
    <scope>NUCLEOTIDE SEQUENCE</scope>
</reference>
<organism evidence="1">
    <name type="scientific">marine metagenome</name>
    <dbReference type="NCBI Taxonomy" id="408172"/>
    <lineage>
        <taxon>unclassified sequences</taxon>
        <taxon>metagenomes</taxon>
        <taxon>ecological metagenomes</taxon>
    </lineage>
</organism>
<sequence>MANNNMRFKNIVSGGFDVQFNTIDSFKSILQTAH</sequence>
<accession>A0A382C0L0</accession>
<gene>
    <name evidence="1" type="ORF">METZ01_LOCUS171707</name>
</gene>
<dbReference type="AlphaFoldDB" id="A0A382C0L0"/>
<proteinExistence type="predicted"/>